<feature type="region of interest" description="Disordered" evidence="2">
    <location>
        <begin position="1"/>
        <end position="45"/>
    </location>
</feature>
<feature type="compositionally biased region" description="Polar residues" evidence="2">
    <location>
        <begin position="22"/>
        <end position="41"/>
    </location>
</feature>
<dbReference type="Proteomes" id="UP001150217">
    <property type="component" value="Unassembled WGS sequence"/>
</dbReference>
<feature type="compositionally biased region" description="Pro residues" evidence="2">
    <location>
        <begin position="79"/>
        <end position="90"/>
    </location>
</feature>
<keyword evidence="4" id="KW-1185">Reference proteome</keyword>
<feature type="region of interest" description="Disordered" evidence="2">
    <location>
        <begin position="73"/>
        <end position="93"/>
    </location>
</feature>
<evidence type="ECO:0000313" key="4">
    <source>
        <dbReference type="Proteomes" id="UP001150217"/>
    </source>
</evidence>
<comment type="caution">
    <text evidence="3">The sequence shown here is derived from an EMBL/GenBank/DDBJ whole genome shotgun (WGS) entry which is preliminary data.</text>
</comment>
<evidence type="ECO:0000256" key="1">
    <source>
        <dbReference type="SAM" id="Coils"/>
    </source>
</evidence>
<sequence length="742" mass="81297">MSSSHNSSSHLMRRLVPKTLRGSRQNRTQIRTESPTTNASATLPFVSHTPTLPAAAVAMPALFPSEVQSDIFKNEPRSAPHPPIRPPRPPTLSTGDPIVTYHTNFLGLFSGDGETPIATTIPPKLTDLVPPMQVHPAEHNYDTSVPGETPATSRANRAPGAPQAKVIEDFDYVGGWIANAAGKQQYVSRGHIEEIEEDAERVVGSPSGSNPAGPSAIAGPSSRFLDAFSLPASTTPPPRPMLSSKRDLPFSQSDSGSNNHPFHHPFFTKHKPLATSRQFAASPLSQSVSSLAHMPLRGFTSLHHTGGQGPTGPEQNTFFGPSASHDTDVDMRYEPLPVGSPPFDPLADSLSSLPGLRGFAPFTPNTERISEENITSTPEPFEHSTYPAFESLGHSLDSISPAQQADRSEKELPLPPSPISQIPLPHPVLITEAEKPMNPTLPTPAFLPHVGDLSDPITILPLHESTPPRNPNRNGRTSGKNNAQPGDARSRNEKEKQNRNDEPIEETEQRISTSIQEIVGIVRGVRGTLSSFYPVRTVVPHLEMCTQIEQSLSRVEKTLITRRTLTDEEWGLFMERRKRYVQRLGSLQRCLRRLSDVAKRPVEPTHTSMLDTLLRKLEEHNDKLTNVADKLDDTFERLKLRHLHAIASRLTEEAHRGRDVYVSAREVYLRRKSMTRKSTMNLREGARGLGKSATRKTSRIGLGGPRRFGHGEFGGTGGKGGDRPPRATRPTRPTVQPGVGSH</sequence>
<name>A0ABQ8VK54_9AGAR</name>
<feature type="compositionally biased region" description="Basic and acidic residues" evidence="2">
    <location>
        <begin position="488"/>
        <end position="502"/>
    </location>
</feature>
<protein>
    <submittedName>
        <fullName evidence="3">Uncharacterized protein</fullName>
    </submittedName>
</protein>
<feature type="compositionally biased region" description="Gly residues" evidence="2">
    <location>
        <begin position="701"/>
        <end position="719"/>
    </location>
</feature>
<keyword evidence="1" id="KW-0175">Coiled coil</keyword>
<evidence type="ECO:0000313" key="3">
    <source>
        <dbReference type="EMBL" id="KAJ4496772.1"/>
    </source>
</evidence>
<feature type="compositionally biased region" description="Polar residues" evidence="2">
    <location>
        <begin position="250"/>
        <end position="259"/>
    </location>
</feature>
<accession>A0ABQ8VK54</accession>
<feature type="compositionally biased region" description="Polar residues" evidence="2">
    <location>
        <begin position="471"/>
        <end position="484"/>
    </location>
</feature>
<feature type="compositionally biased region" description="Low complexity" evidence="2">
    <location>
        <begin position="1"/>
        <end position="10"/>
    </location>
</feature>
<proteinExistence type="predicted"/>
<organism evidence="3 4">
    <name type="scientific">Lentinula lateritia</name>
    <dbReference type="NCBI Taxonomy" id="40482"/>
    <lineage>
        <taxon>Eukaryota</taxon>
        <taxon>Fungi</taxon>
        <taxon>Dikarya</taxon>
        <taxon>Basidiomycota</taxon>
        <taxon>Agaricomycotina</taxon>
        <taxon>Agaricomycetes</taxon>
        <taxon>Agaricomycetidae</taxon>
        <taxon>Agaricales</taxon>
        <taxon>Marasmiineae</taxon>
        <taxon>Omphalotaceae</taxon>
        <taxon>Lentinula</taxon>
    </lineage>
</organism>
<gene>
    <name evidence="3" type="ORF">C8R41DRAFT_866148</name>
</gene>
<feature type="region of interest" description="Disordered" evidence="2">
    <location>
        <begin position="141"/>
        <end position="160"/>
    </location>
</feature>
<feature type="region of interest" description="Disordered" evidence="2">
    <location>
        <begin position="685"/>
        <end position="742"/>
    </location>
</feature>
<feature type="region of interest" description="Disordered" evidence="2">
    <location>
        <begin position="457"/>
        <end position="510"/>
    </location>
</feature>
<evidence type="ECO:0000256" key="2">
    <source>
        <dbReference type="SAM" id="MobiDB-lite"/>
    </source>
</evidence>
<dbReference type="EMBL" id="JANVFT010000026">
    <property type="protein sequence ID" value="KAJ4496772.1"/>
    <property type="molecule type" value="Genomic_DNA"/>
</dbReference>
<feature type="region of interest" description="Disordered" evidence="2">
    <location>
        <begin position="229"/>
        <end position="264"/>
    </location>
</feature>
<feature type="coiled-coil region" evidence="1">
    <location>
        <begin position="610"/>
        <end position="641"/>
    </location>
</feature>
<reference evidence="3" key="1">
    <citation type="submission" date="2022-08" db="EMBL/GenBank/DDBJ databases">
        <title>A Global Phylogenomic Analysis of the Shiitake Genus Lentinula.</title>
        <authorList>
            <consortium name="DOE Joint Genome Institute"/>
            <person name="Sierra-Patev S."/>
            <person name="Min B."/>
            <person name="Naranjo-Ortiz M."/>
            <person name="Looney B."/>
            <person name="Konkel Z."/>
            <person name="Slot J.C."/>
            <person name="Sakamoto Y."/>
            <person name="Steenwyk J.L."/>
            <person name="Rokas A."/>
            <person name="Carro J."/>
            <person name="Camarero S."/>
            <person name="Ferreira P."/>
            <person name="Molpeceres G."/>
            <person name="Ruiz-Duenas F.J."/>
            <person name="Serrano A."/>
            <person name="Henrissat B."/>
            <person name="Drula E."/>
            <person name="Hughes K.W."/>
            <person name="Mata J.L."/>
            <person name="Ishikawa N.K."/>
            <person name="Vargas-Isla R."/>
            <person name="Ushijima S."/>
            <person name="Smith C.A."/>
            <person name="Ahrendt S."/>
            <person name="Andreopoulos W."/>
            <person name="He G."/>
            <person name="Labutti K."/>
            <person name="Lipzen A."/>
            <person name="Ng V."/>
            <person name="Riley R."/>
            <person name="Sandor L."/>
            <person name="Barry K."/>
            <person name="Martinez A.T."/>
            <person name="Xiao Y."/>
            <person name="Gibbons J.G."/>
            <person name="Terashima K."/>
            <person name="Grigoriev I.V."/>
            <person name="Hibbett D.S."/>
        </authorList>
    </citation>
    <scope>NUCLEOTIDE SEQUENCE</scope>
    <source>
        <strain evidence="3">RHP3577 ss4</strain>
    </source>
</reference>
<feature type="region of interest" description="Disordered" evidence="2">
    <location>
        <begin position="400"/>
        <end position="422"/>
    </location>
</feature>